<reference evidence="1" key="1">
    <citation type="journal article" date="2014" name="Front. Microbiol.">
        <title>High frequency of phylogenetically diverse reductive dehalogenase-homologous genes in deep subseafloor sedimentary metagenomes.</title>
        <authorList>
            <person name="Kawai M."/>
            <person name="Futagami T."/>
            <person name="Toyoda A."/>
            <person name="Takaki Y."/>
            <person name="Nishi S."/>
            <person name="Hori S."/>
            <person name="Arai W."/>
            <person name="Tsubouchi T."/>
            <person name="Morono Y."/>
            <person name="Uchiyama I."/>
            <person name="Ito T."/>
            <person name="Fujiyama A."/>
            <person name="Inagaki F."/>
            <person name="Takami H."/>
        </authorList>
    </citation>
    <scope>NUCLEOTIDE SEQUENCE</scope>
    <source>
        <strain evidence="1">Expedition CK06-06</strain>
    </source>
</reference>
<protein>
    <recommendedName>
        <fullName evidence="2">DUF4258 domain-containing protein</fullName>
    </recommendedName>
</protein>
<dbReference type="InterPro" id="IPR025354">
    <property type="entry name" value="DUF4258"/>
</dbReference>
<comment type="caution">
    <text evidence="1">The sequence shown here is derived from an EMBL/GenBank/DDBJ whole genome shotgun (WGS) entry which is preliminary data.</text>
</comment>
<sequence>MYYYTDHARKRMRERSVTKAEIEYCLNNYEFSYTDKKGNPNYIIKTASGRRIKVVVAKDNSKRIITVAD</sequence>
<gene>
    <name evidence="1" type="ORF">S12H4_15112</name>
</gene>
<evidence type="ECO:0008006" key="2">
    <source>
        <dbReference type="Google" id="ProtNLM"/>
    </source>
</evidence>
<dbReference type="EMBL" id="BARW01007236">
    <property type="protein sequence ID" value="GAI85957.1"/>
    <property type="molecule type" value="Genomic_DNA"/>
</dbReference>
<name>X1RYY4_9ZZZZ</name>
<dbReference type="AlphaFoldDB" id="X1RYY4"/>
<accession>X1RYY4</accession>
<proteinExistence type="predicted"/>
<organism evidence="1">
    <name type="scientific">marine sediment metagenome</name>
    <dbReference type="NCBI Taxonomy" id="412755"/>
    <lineage>
        <taxon>unclassified sequences</taxon>
        <taxon>metagenomes</taxon>
        <taxon>ecological metagenomes</taxon>
    </lineage>
</organism>
<evidence type="ECO:0000313" key="1">
    <source>
        <dbReference type="EMBL" id="GAI85957.1"/>
    </source>
</evidence>
<dbReference type="Pfam" id="PF14076">
    <property type="entry name" value="DUF4258"/>
    <property type="match status" value="1"/>
</dbReference>